<name>A0A8B9YSU5_BOSMU</name>
<dbReference type="Ensembl" id="ENSBGRT00000043996.1">
    <property type="protein sequence ID" value="ENSBGRP00000037985.1"/>
    <property type="gene ID" value="ENSBGRG00000023797.1"/>
</dbReference>
<protein>
    <submittedName>
        <fullName evidence="2">Uncharacterized protein</fullName>
    </submittedName>
</protein>
<keyword evidence="3" id="KW-1185">Reference proteome</keyword>
<evidence type="ECO:0000313" key="2">
    <source>
        <dbReference type="Ensembl" id="ENSBGRP00000037985.1"/>
    </source>
</evidence>
<sequence>MERCSGALEEAADGARQQERHYQLLSALQAAPVLHHAQRPGPGAARRHRVRDRPGAAGDPAPHREEPVQPAPAVPIHGAPKHPLGPENASPGATRWAKPPAPWPLPGIPTGVGAASGAPSSGVCRAALLAPSDFSPLSFFFTQLYFKNKQGS</sequence>
<accession>A0A8B9YSU5</accession>
<dbReference type="AlphaFoldDB" id="A0A8B9YSU5"/>
<proteinExistence type="predicted"/>
<reference evidence="2" key="3">
    <citation type="submission" date="2025-09" db="UniProtKB">
        <authorList>
            <consortium name="Ensembl"/>
        </authorList>
    </citation>
    <scope>IDENTIFICATION</scope>
</reference>
<dbReference type="GeneTree" id="ENSGT00950000185588"/>
<feature type="region of interest" description="Disordered" evidence="1">
    <location>
        <begin position="31"/>
        <end position="104"/>
    </location>
</feature>
<feature type="region of interest" description="Disordered" evidence="1">
    <location>
        <begin position="1"/>
        <end position="20"/>
    </location>
</feature>
<reference evidence="2" key="2">
    <citation type="submission" date="2025-08" db="UniProtKB">
        <authorList>
            <consortium name="Ensembl"/>
        </authorList>
    </citation>
    <scope>IDENTIFICATION</scope>
</reference>
<dbReference type="Proteomes" id="UP000694520">
    <property type="component" value="Chromosome 13"/>
</dbReference>
<reference evidence="2" key="1">
    <citation type="submission" date="2019-05" db="EMBL/GenBank/DDBJ databases">
        <authorList>
            <person name="Zhang S."/>
            <person name="Liu J."/>
        </authorList>
    </citation>
    <scope>NUCLEOTIDE SEQUENCE [LARGE SCALE GENOMIC DNA]</scope>
</reference>
<organism evidence="2 3">
    <name type="scientific">Bos mutus grunniens</name>
    <name type="common">Wild yak</name>
    <name type="synonym">Bos grunniens</name>
    <dbReference type="NCBI Taxonomy" id="30521"/>
    <lineage>
        <taxon>Eukaryota</taxon>
        <taxon>Metazoa</taxon>
        <taxon>Chordata</taxon>
        <taxon>Craniata</taxon>
        <taxon>Vertebrata</taxon>
        <taxon>Euteleostomi</taxon>
        <taxon>Mammalia</taxon>
        <taxon>Eutheria</taxon>
        <taxon>Laurasiatheria</taxon>
        <taxon>Artiodactyla</taxon>
        <taxon>Ruminantia</taxon>
        <taxon>Pecora</taxon>
        <taxon>Bovidae</taxon>
        <taxon>Bovinae</taxon>
        <taxon>Bos</taxon>
    </lineage>
</organism>
<evidence type="ECO:0000256" key="1">
    <source>
        <dbReference type="SAM" id="MobiDB-lite"/>
    </source>
</evidence>
<evidence type="ECO:0000313" key="3">
    <source>
        <dbReference type="Proteomes" id="UP000694520"/>
    </source>
</evidence>